<keyword evidence="1" id="KW-0472">Membrane</keyword>
<sequence length="154" mass="16772">MSNDLFQKVRFVIAKIFVFIFLGMALALLYSLGKSTLSGILAGEDITQIFLNGINTGIIALAVFELALVIHKEYSVAEESNNAIESLRGTIPRFIGTVSIALSLEGLIMVIKYSQLELAGNLYYPVAIIISTAFLLASLGVFLYLTRDTTNSKT</sequence>
<evidence type="ECO:0000313" key="3">
    <source>
        <dbReference type="Proteomes" id="UP001382455"/>
    </source>
</evidence>
<evidence type="ECO:0000313" key="2">
    <source>
        <dbReference type="EMBL" id="MEI4549599.1"/>
    </source>
</evidence>
<protein>
    <recommendedName>
        <fullName evidence="4">DUF2975 domain-containing protein</fullName>
    </recommendedName>
</protein>
<evidence type="ECO:0008006" key="4">
    <source>
        <dbReference type="Google" id="ProtNLM"/>
    </source>
</evidence>
<name>A0ABU8ERL7_9GAMM</name>
<keyword evidence="1" id="KW-1133">Transmembrane helix</keyword>
<keyword evidence="1" id="KW-0812">Transmembrane</keyword>
<accession>A0ABU8ERL7</accession>
<feature type="transmembrane region" description="Helical" evidence="1">
    <location>
        <begin position="91"/>
        <end position="111"/>
    </location>
</feature>
<proteinExistence type="predicted"/>
<organism evidence="2 3">
    <name type="scientific">Pseudoalteromonas spongiae</name>
    <dbReference type="NCBI Taxonomy" id="298657"/>
    <lineage>
        <taxon>Bacteria</taxon>
        <taxon>Pseudomonadati</taxon>
        <taxon>Pseudomonadota</taxon>
        <taxon>Gammaproteobacteria</taxon>
        <taxon>Alteromonadales</taxon>
        <taxon>Pseudoalteromonadaceae</taxon>
        <taxon>Pseudoalteromonas</taxon>
    </lineage>
</organism>
<evidence type="ECO:0000256" key="1">
    <source>
        <dbReference type="SAM" id="Phobius"/>
    </source>
</evidence>
<dbReference type="RefSeq" id="WP_336435092.1">
    <property type="nucleotide sequence ID" value="NZ_JBAWKS010000001.1"/>
</dbReference>
<dbReference type="EMBL" id="JBAWKS010000001">
    <property type="protein sequence ID" value="MEI4549599.1"/>
    <property type="molecule type" value="Genomic_DNA"/>
</dbReference>
<feature type="transmembrane region" description="Helical" evidence="1">
    <location>
        <begin position="123"/>
        <end position="145"/>
    </location>
</feature>
<feature type="transmembrane region" description="Helical" evidence="1">
    <location>
        <begin position="50"/>
        <end position="70"/>
    </location>
</feature>
<gene>
    <name evidence="2" type="ORF">WAE96_07765</name>
</gene>
<feature type="transmembrane region" description="Helical" evidence="1">
    <location>
        <begin position="12"/>
        <end position="30"/>
    </location>
</feature>
<reference evidence="2 3" key="1">
    <citation type="submission" date="2023-12" db="EMBL/GenBank/DDBJ databases">
        <title>Friends and Foes: Symbiotic and Algicidal bacterial influence on Karenia brevis blooms.</title>
        <authorList>
            <person name="Fei C."/>
            <person name="Mohamed A.R."/>
            <person name="Booker A."/>
            <person name="Arshad M."/>
            <person name="Klass S."/>
            <person name="Ahn S."/>
            <person name="Gilbert P.M."/>
            <person name="Heil C.A."/>
            <person name="Martinez J.M."/>
            <person name="Amin S.A."/>
        </authorList>
    </citation>
    <scope>NUCLEOTIDE SEQUENCE [LARGE SCALE GENOMIC DNA]</scope>
    <source>
        <strain evidence="2 3">CE15</strain>
    </source>
</reference>
<comment type="caution">
    <text evidence="2">The sequence shown here is derived from an EMBL/GenBank/DDBJ whole genome shotgun (WGS) entry which is preliminary data.</text>
</comment>
<dbReference type="Proteomes" id="UP001382455">
    <property type="component" value="Unassembled WGS sequence"/>
</dbReference>
<keyword evidence="3" id="KW-1185">Reference proteome</keyword>